<dbReference type="Gene3D" id="3.30.250.10">
    <property type="entry name" value="RecA protein, C-terminal domain"/>
    <property type="match status" value="1"/>
</dbReference>
<dbReference type="AlphaFoldDB" id="A0A1V0HP28"/>
<dbReference type="EMBL" id="CP012846">
    <property type="protein sequence ID" value="ARC54590.1"/>
    <property type="molecule type" value="Genomic_DNA"/>
</dbReference>
<reference evidence="5 6" key="1">
    <citation type="submission" date="2015-10" db="EMBL/GenBank/DDBJ databases">
        <title>Survey of human and primate louse endosymbionts.</title>
        <authorList>
            <person name="Boyd B.M."/>
        </authorList>
    </citation>
    <scope>NUCLEOTIDE SEQUENCE [LARGE SCALE GENOMIC DNA]</scope>
    <source>
        <strain evidence="5 6">HPNA</strain>
    </source>
</reference>
<evidence type="ECO:0000256" key="1">
    <source>
        <dbReference type="ARBA" id="ARBA00022741"/>
    </source>
</evidence>
<dbReference type="GO" id="GO:0006310">
    <property type="term" value="P:DNA recombination"/>
    <property type="evidence" value="ECO:0007669"/>
    <property type="project" value="UniProtKB-KW"/>
</dbReference>
<dbReference type="GO" id="GO:0005524">
    <property type="term" value="F:ATP binding"/>
    <property type="evidence" value="ECO:0007669"/>
    <property type="project" value="UniProtKB-KW"/>
</dbReference>
<evidence type="ECO:0000256" key="3">
    <source>
        <dbReference type="ARBA" id="ARBA00023172"/>
    </source>
</evidence>
<keyword evidence="1" id="KW-0547">Nucleotide-binding</keyword>
<dbReference type="GO" id="GO:0006281">
    <property type="term" value="P:DNA repair"/>
    <property type="evidence" value="ECO:0007669"/>
    <property type="project" value="InterPro"/>
</dbReference>
<dbReference type="SUPFAM" id="SSF54752">
    <property type="entry name" value="RecA protein, C-terminal domain"/>
    <property type="match status" value="1"/>
</dbReference>
<dbReference type="PANTHER" id="PTHR45900">
    <property type="entry name" value="RECA"/>
    <property type="match status" value="1"/>
</dbReference>
<keyword evidence="2" id="KW-0067">ATP-binding</keyword>
<accession>A0A1V0HP28</accession>
<evidence type="ECO:0000259" key="4">
    <source>
        <dbReference type="Pfam" id="PF21096"/>
    </source>
</evidence>
<keyword evidence="3" id="KW-0233">DNA recombination</keyword>
<dbReference type="PANTHER" id="PTHR45900:SF1">
    <property type="entry name" value="MITOCHONDRIAL DNA REPAIR PROTEIN RECA HOMOLOG-RELATED"/>
    <property type="match status" value="1"/>
</dbReference>
<proteinExistence type="predicted"/>
<dbReference type="GO" id="GO:0005829">
    <property type="term" value="C:cytosol"/>
    <property type="evidence" value="ECO:0007669"/>
    <property type="project" value="TreeGrafter"/>
</dbReference>
<protein>
    <recommendedName>
        <fullName evidence="4">RecA-like C-terminal domain-containing protein</fullName>
    </recommendedName>
</protein>
<dbReference type="GO" id="GO:0003697">
    <property type="term" value="F:single-stranded DNA binding"/>
    <property type="evidence" value="ECO:0007669"/>
    <property type="project" value="InterPro"/>
</dbReference>
<gene>
    <name evidence="5" type="ORF">AOE58_00100</name>
</gene>
<evidence type="ECO:0000256" key="2">
    <source>
        <dbReference type="ARBA" id="ARBA00022840"/>
    </source>
</evidence>
<name>A0A1V0HP28_9ENTR</name>
<evidence type="ECO:0000313" key="6">
    <source>
        <dbReference type="Proteomes" id="UP000243729"/>
    </source>
</evidence>
<dbReference type="InterPro" id="IPR049261">
    <property type="entry name" value="RecA-like_C"/>
</dbReference>
<dbReference type="Pfam" id="PF21096">
    <property type="entry name" value="RecA_C"/>
    <property type="match status" value="1"/>
</dbReference>
<feature type="domain" description="RecA-like C-terminal" evidence="4">
    <location>
        <begin position="13"/>
        <end position="63"/>
    </location>
</feature>
<keyword evidence="6" id="KW-1185">Reference proteome</keyword>
<dbReference type="Proteomes" id="UP000243729">
    <property type="component" value="Chromosome"/>
</dbReference>
<dbReference type="InterPro" id="IPR013765">
    <property type="entry name" value="DNA_recomb/repair_RecA"/>
</dbReference>
<dbReference type="STRING" id="428412.AOE58_00100"/>
<sequence>MYGKGINIYLETLELGIKSKIIEKSGIWYSYNGKKIGQGKIQVTNFLKENSKIFTEINEKIREILIKKK</sequence>
<organism evidence="5 6">
    <name type="scientific">Candidatus Riesia pthiripubis</name>
    <dbReference type="NCBI Taxonomy" id="428412"/>
    <lineage>
        <taxon>Bacteria</taxon>
        <taxon>Pseudomonadati</taxon>
        <taxon>Pseudomonadota</taxon>
        <taxon>Gammaproteobacteria</taxon>
        <taxon>Enterobacterales</taxon>
        <taxon>Enterobacteriaceae</taxon>
        <taxon>Candidatus Riesia</taxon>
    </lineage>
</organism>
<dbReference type="InterPro" id="IPR023400">
    <property type="entry name" value="RecA_C_sf"/>
</dbReference>
<evidence type="ECO:0000313" key="5">
    <source>
        <dbReference type="EMBL" id="ARC54590.1"/>
    </source>
</evidence>